<dbReference type="PANTHER" id="PTHR39639">
    <property type="entry name" value="CHROMOSOME 16, WHOLE GENOME SHOTGUN SEQUENCE"/>
    <property type="match status" value="1"/>
</dbReference>
<comment type="caution">
    <text evidence="3">The sequence shown here is derived from an EMBL/GenBank/DDBJ whole genome shotgun (WGS) entry which is preliminary data.</text>
</comment>
<evidence type="ECO:0000313" key="3">
    <source>
        <dbReference type="EMBL" id="EFI32842.1"/>
    </source>
</evidence>
<dbReference type="RefSeq" id="WP_008871538.1">
    <property type="nucleotide sequence ID" value="NZ_ACJN02000004.1"/>
</dbReference>
<evidence type="ECO:0000256" key="1">
    <source>
        <dbReference type="SAM" id="MobiDB-lite"/>
    </source>
</evidence>
<dbReference type="Proteomes" id="UP000005496">
    <property type="component" value="Unassembled WGS sequence"/>
</dbReference>
<dbReference type="EMBL" id="ACJN02000004">
    <property type="protein sequence ID" value="EFI32842.1"/>
    <property type="molecule type" value="Genomic_DNA"/>
</dbReference>
<gene>
    <name evidence="3" type="ORF">Dthio_PD0149</name>
</gene>
<evidence type="ECO:0000259" key="2">
    <source>
        <dbReference type="Pfam" id="PF03235"/>
    </source>
</evidence>
<organism evidence="3 4">
    <name type="scientific">Desulfonatronospira thiodismutans ASO3-1</name>
    <dbReference type="NCBI Taxonomy" id="555779"/>
    <lineage>
        <taxon>Bacteria</taxon>
        <taxon>Pseudomonadati</taxon>
        <taxon>Thermodesulfobacteriota</taxon>
        <taxon>Desulfovibrionia</taxon>
        <taxon>Desulfovibrionales</taxon>
        <taxon>Desulfonatronovibrionaceae</taxon>
        <taxon>Desulfonatronospira</taxon>
    </lineage>
</organism>
<dbReference type="InterPro" id="IPR004919">
    <property type="entry name" value="GmrSD_N"/>
</dbReference>
<dbReference type="PANTHER" id="PTHR39639:SF1">
    <property type="entry name" value="DUF262 DOMAIN-CONTAINING PROTEIN"/>
    <property type="match status" value="1"/>
</dbReference>
<dbReference type="AlphaFoldDB" id="D6SU62"/>
<proteinExistence type="predicted"/>
<sequence>MKTTRTRKADMLEGEEGLAPDSSEVYPDAVVKISRDQYSAFEIKRMAETTYELVIAPPFQRRLVWSKKQKCELIESILMGIPIPVIYVFEDENGKKQVVDGRQRISTMISFMNNEYALERLKMLPVFNGDKFDDLEAIYKSKVERYQVPVYVIEPPTPERVKYDIFDRVNRGGTLLNSQEMRHALYNGQATALLKELSLARAFTDATGNSIKPIRMRDQYVILRFLAFYLFRNHKLNFSYKSNMDDLLAATMKHINQMRPHQLESLKQVFLSAMERSHAVLGGDGFRFAPANVNRRPVNMALFEVIAYFFAMTKTLPLDQVHLKSRLNSLKKTFDQSGVFSSRVDSSAAVEYRFGMVESLAGELTC</sequence>
<reference evidence="3" key="1">
    <citation type="submission" date="2010-05" db="EMBL/GenBank/DDBJ databases">
        <title>The draft genome of Desulfonatronospira thiodismutans ASO3-1.</title>
        <authorList>
            <consortium name="US DOE Joint Genome Institute (JGI-PGF)"/>
            <person name="Lucas S."/>
            <person name="Copeland A."/>
            <person name="Lapidus A."/>
            <person name="Cheng J.-F."/>
            <person name="Bruce D."/>
            <person name="Goodwin L."/>
            <person name="Pitluck S."/>
            <person name="Chertkov O."/>
            <person name="Brettin T."/>
            <person name="Detter J.C."/>
            <person name="Han C."/>
            <person name="Land M.L."/>
            <person name="Hauser L."/>
            <person name="Kyrpides N."/>
            <person name="Mikhailova N."/>
            <person name="Muyzer G."/>
            <person name="Woyke T."/>
        </authorList>
    </citation>
    <scope>NUCLEOTIDE SEQUENCE [LARGE SCALE GENOMIC DNA]</scope>
    <source>
        <strain evidence="3">ASO3-1</strain>
    </source>
</reference>
<protein>
    <recommendedName>
        <fullName evidence="2">GmrSD restriction endonucleases N-terminal domain-containing protein</fullName>
    </recommendedName>
</protein>
<dbReference type="Pfam" id="PF03235">
    <property type="entry name" value="GmrSD_N"/>
    <property type="match status" value="1"/>
</dbReference>
<name>D6SU62_9BACT</name>
<accession>D6SU62</accession>
<dbReference type="eggNOG" id="COG1479">
    <property type="taxonomic scope" value="Bacteria"/>
</dbReference>
<dbReference type="OrthoDB" id="9787127at2"/>
<feature type="region of interest" description="Disordered" evidence="1">
    <location>
        <begin position="1"/>
        <end position="20"/>
    </location>
</feature>
<keyword evidence="4" id="KW-1185">Reference proteome</keyword>
<feature type="domain" description="GmrSD restriction endonucleases N-terminal" evidence="2">
    <location>
        <begin position="54"/>
        <end position="186"/>
    </location>
</feature>
<evidence type="ECO:0000313" key="4">
    <source>
        <dbReference type="Proteomes" id="UP000005496"/>
    </source>
</evidence>